<dbReference type="VEuPathDB" id="VectorBase:RSAN_054277"/>
<evidence type="ECO:0000313" key="1">
    <source>
        <dbReference type="EMBL" id="KAH7936286.1"/>
    </source>
</evidence>
<protein>
    <submittedName>
        <fullName evidence="1">Uncharacterized protein</fullName>
    </submittedName>
</protein>
<evidence type="ECO:0000313" key="2">
    <source>
        <dbReference type="Proteomes" id="UP000821837"/>
    </source>
</evidence>
<dbReference type="EMBL" id="JABSTV010001255">
    <property type="protein sequence ID" value="KAH7936286.1"/>
    <property type="molecule type" value="Genomic_DNA"/>
</dbReference>
<sequence length="157" mass="17321">MAMKVMRHNVETNAATSAFTWQQFETGGREFLHDVLNRNLALMRGIPYTVQYWQDLRKELFAMIRQFDAARCGTHGFSLAVVGSVHSPGLFTCASAKTSSANTAIALAAALAIKTKYVMEQRPYILTDAQIACRYFTNGRVPACVARLLGATLGQEL</sequence>
<dbReference type="Proteomes" id="UP000821837">
    <property type="component" value="Unassembled WGS sequence"/>
</dbReference>
<proteinExistence type="predicted"/>
<name>A0A9D4SP57_RHISA</name>
<dbReference type="AlphaFoldDB" id="A0A9D4SP57"/>
<comment type="caution">
    <text evidence="1">The sequence shown here is derived from an EMBL/GenBank/DDBJ whole genome shotgun (WGS) entry which is preliminary data.</text>
</comment>
<keyword evidence="2" id="KW-1185">Reference proteome</keyword>
<accession>A0A9D4SP57</accession>
<gene>
    <name evidence="1" type="ORF">HPB52_021327</name>
</gene>
<reference evidence="1" key="1">
    <citation type="journal article" date="2020" name="Cell">
        <title>Large-Scale Comparative Analyses of Tick Genomes Elucidate Their Genetic Diversity and Vector Capacities.</title>
        <authorList>
            <consortium name="Tick Genome and Microbiome Consortium (TIGMIC)"/>
            <person name="Jia N."/>
            <person name="Wang J."/>
            <person name="Shi W."/>
            <person name="Du L."/>
            <person name="Sun Y."/>
            <person name="Zhan W."/>
            <person name="Jiang J.F."/>
            <person name="Wang Q."/>
            <person name="Zhang B."/>
            <person name="Ji P."/>
            <person name="Bell-Sakyi L."/>
            <person name="Cui X.M."/>
            <person name="Yuan T.T."/>
            <person name="Jiang B.G."/>
            <person name="Yang W.F."/>
            <person name="Lam T.T."/>
            <person name="Chang Q.C."/>
            <person name="Ding S.J."/>
            <person name="Wang X.J."/>
            <person name="Zhu J.G."/>
            <person name="Ruan X.D."/>
            <person name="Zhao L."/>
            <person name="Wei J.T."/>
            <person name="Ye R.Z."/>
            <person name="Que T.C."/>
            <person name="Du C.H."/>
            <person name="Zhou Y.H."/>
            <person name="Cheng J.X."/>
            <person name="Dai P.F."/>
            <person name="Guo W.B."/>
            <person name="Han X.H."/>
            <person name="Huang E.J."/>
            <person name="Li L.F."/>
            <person name="Wei W."/>
            <person name="Gao Y.C."/>
            <person name="Liu J.Z."/>
            <person name="Shao H.Z."/>
            <person name="Wang X."/>
            <person name="Wang C.C."/>
            <person name="Yang T.C."/>
            <person name="Huo Q.B."/>
            <person name="Li W."/>
            <person name="Chen H.Y."/>
            <person name="Chen S.E."/>
            <person name="Zhou L.G."/>
            <person name="Ni X.B."/>
            <person name="Tian J.H."/>
            <person name="Sheng Y."/>
            <person name="Liu T."/>
            <person name="Pan Y.S."/>
            <person name="Xia L.Y."/>
            <person name="Li J."/>
            <person name="Zhao F."/>
            <person name="Cao W.C."/>
        </authorList>
    </citation>
    <scope>NUCLEOTIDE SEQUENCE</scope>
    <source>
        <strain evidence="1">Rsan-2018</strain>
    </source>
</reference>
<reference evidence="1" key="2">
    <citation type="submission" date="2021-09" db="EMBL/GenBank/DDBJ databases">
        <authorList>
            <person name="Jia N."/>
            <person name="Wang J."/>
            <person name="Shi W."/>
            <person name="Du L."/>
            <person name="Sun Y."/>
            <person name="Zhan W."/>
            <person name="Jiang J."/>
            <person name="Wang Q."/>
            <person name="Zhang B."/>
            <person name="Ji P."/>
            <person name="Sakyi L.B."/>
            <person name="Cui X."/>
            <person name="Yuan T."/>
            <person name="Jiang B."/>
            <person name="Yang W."/>
            <person name="Lam T.T.-Y."/>
            <person name="Chang Q."/>
            <person name="Ding S."/>
            <person name="Wang X."/>
            <person name="Zhu J."/>
            <person name="Ruan X."/>
            <person name="Zhao L."/>
            <person name="Wei J."/>
            <person name="Que T."/>
            <person name="Du C."/>
            <person name="Cheng J."/>
            <person name="Dai P."/>
            <person name="Han X."/>
            <person name="Huang E."/>
            <person name="Gao Y."/>
            <person name="Liu J."/>
            <person name="Shao H."/>
            <person name="Ye R."/>
            <person name="Li L."/>
            <person name="Wei W."/>
            <person name="Wang X."/>
            <person name="Wang C."/>
            <person name="Huo Q."/>
            <person name="Li W."/>
            <person name="Guo W."/>
            <person name="Chen H."/>
            <person name="Chen S."/>
            <person name="Zhou L."/>
            <person name="Zhou L."/>
            <person name="Ni X."/>
            <person name="Tian J."/>
            <person name="Zhou Y."/>
            <person name="Sheng Y."/>
            <person name="Liu T."/>
            <person name="Pan Y."/>
            <person name="Xia L."/>
            <person name="Li J."/>
            <person name="Zhao F."/>
            <person name="Cao W."/>
        </authorList>
    </citation>
    <scope>NUCLEOTIDE SEQUENCE</scope>
    <source>
        <strain evidence="1">Rsan-2018</strain>
        <tissue evidence="1">Larvae</tissue>
    </source>
</reference>
<organism evidence="1 2">
    <name type="scientific">Rhipicephalus sanguineus</name>
    <name type="common">Brown dog tick</name>
    <name type="synonym">Ixodes sanguineus</name>
    <dbReference type="NCBI Taxonomy" id="34632"/>
    <lineage>
        <taxon>Eukaryota</taxon>
        <taxon>Metazoa</taxon>
        <taxon>Ecdysozoa</taxon>
        <taxon>Arthropoda</taxon>
        <taxon>Chelicerata</taxon>
        <taxon>Arachnida</taxon>
        <taxon>Acari</taxon>
        <taxon>Parasitiformes</taxon>
        <taxon>Ixodida</taxon>
        <taxon>Ixodoidea</taxon>
        <taxon>Ixodidae</taxon>
        <taxon>Rhipicephalinae</taxon>
        <taxon>Rhipicephalus</taxon>
        <taxon>Rhipicephalus</taxon>
    </lineage>
</organism>